<dbReference type="PROSITE" id="PS50217">
    <property type="entry name" value="BZIP"/>
    <property type="match status" value="1"/>
</dbReference>
<dbReference type="EMBL" id="BTGU01000002">
    <property type="protein sequence ID" value="GMN29334.1"/>
    <property type="molecule type" value="Genomic_DNA"/>
</dbReference>
<dbReference type="GO" id="GO:0045893">
    <property type="term" value="P:positive regulation of DNA-templated transcription"/>
    <property type="evidence" value="ECO:0007669"/>
    <property type="project" value="TreeGrafter"/>
</dbReference>
<evidence type="ECO:0000313" key="8">
    <source>
        <dbReference type="EMBL" id="GMN29334.1"/>
    </source>
</evidence>
<keyword evidence="4" id="KW-0804">Transcription</keyword>
<dbReference type="Gramene" id="FCD_00008672-RA">
    <property type="protein sequence ID" value="FCD_00008672-RA:cds"/>
    <property type="gene ID" value="FCD_00008672"/>
</dbReference>
<reference evidence="8" key="1">
    <citation type="submission" date="2023-07" db="EMBL/GenBank/DDBJ databases">
        <title>draft genome sequence of fig (Ficus carica).</title>
        <authorList>
            <person name="Takahashi T."/>
            <person name="Nishimura K."/>
        </authorList>
    </citation>
    <scope>NUCLEOTIDE SEQUENCE</scope>
</reference>
<sequence length="164" mass="18721">MASSSTTTGSMSSDQEDQQQLQLVDQRKRKRMLSNRESARRSRMRKQKHLDDLVSQADQLKKDNGQIITTVSITNQLLGNLEAENSILRAQLAELTNRLQSLNDIINCINSTTNSPYDHDLIGDYDHDNRLLMMNGPDVLMNPWNSLPLNQPIMASAHDQMYMY</sequence>
<dbReference type="SUPFAM" id="SSF57959">
    <property type="entry name" value="Leucine zipper domain"/>
    <property type="match status" value="1"/>
</dbReference>
<keyword evidence="3" id="KW-0238">DNA-binding</keyword>
<dbReference type="InterPro" id="IPR046347">
    <property type="entry name" value="bZIP_sf"/>
</dbReference>
<keyword evidence="9" id="KW-1185">Reference proteome</keyword>
<evidence type="ECO:0000259" key="7">
    <source>
        <dbReference type="PROSITE" id="PS50217"/>
    </source>
</evidence>
<feature type="compositionally biased region" description="Low complexity" evidence="6">
    <location>
        <begin position="1"/>
        <end position="24"/>
    </location>
</feature>
<dbReference type="AlphaFoldDB" id="A0AA88D7G4"/>
<comment type="subcellular location">
    <subcellularLocation>
        <location evidence="1">Nucleus</location>
    </subcellularLocation>
</comment>
<evidence type="ECO:0000313" key="9">
    <source>
        <dbReference type="Proteomes" id="UP001187192"/>
    </source>
</evidence>
<dbReference type="Gene3D" id="1.20.5.170">
    <property type="match status" value="1"/>
</dbReference>
<dbReference type="Proteomes" id="UP001187192">
    <property type="component" value="Unassembled WGS sequence"/>
</dbReference>
<evidence type="ECO:0000256" key="4">
    <source>
        <dbReference type="ARBA" id="ARBA00023163"/>
    </source>
</evidence>
<dbReference type="PANTHER" id="PTHR45764">
    <property type="entry name" value="BZIP TRANSCRIPTION FACTOR 44"/>
    <property type="match status" value="1"/>
</dbReference>
<name>A0AA88D7G4_FICCA</name>
<dbReference type="InterPro" id="IPR004827">
    <property type="entry name" value="bZIP"/>
</dbReference>
<keyword evidence="2" id="KW-0805">Transcription regulation</keyword>
<dbReference type="GO" id="GO:0000976">
    <property type="term" value="F:transcription cis-regulatory region binding"/>
    <property type="evidence" value="ECO:0007669"/>
    <property type="project" value="TreeGrafter"/>
</dbReference>
<dbReference type="FunFam" id="1.20.5.170:FF:000020">
    <property type="entry name" value="BZIP transcription factor"/>
    <property type="match status" value="1"/>
</dbReference>
<gene>
    <name evidence="8" type="ORF">TIFTF001_002392</name>
</gene>
<protein>
    <recommendedName>
        <fullName evidence="7">BZIP domain-containing protein</fullName>
    </recommendedName>
</protein>
<organism evidence="8 9">
    <name type="scientific">Ficus carica</name>
    <name type="common">Common fig</name>
    <dbReference type="NCBI Taxonomy" id="3494"/>
    <lineage>
        <taxon>Eukaryota</taxon>
        <taxon>Viridiplantae</taxon>
        <taxon>Streptophyta</taxon>
        <taxon>Embryophyta</taxon>
        <taxon>Tracheophyta</taxon>
        <taxon>Spermatophyta</taxon>
        <taxon>Magnoliopsida</taxon>
        <taxon>eudicotyledons</taxon>
        <taxon>Gunneridae</taxon>
        <taxon>Pentapetalae</taxon>
        <taxon>rosids</taxon>
        <taxon>fabids</taxon>
        <taxon>Rosales</taxon>
        <taxon>Moraceae</taxon>
        <taxon>Ficeae</taxon>
        <taxon>Ficus</taxon>
    </lineage>
</organism>
<feature type="region of interest" description="Disordered" evidence="6">
    <location>
        <begin position="1"/>
        <end position="49"/>
    </location>
</feature>
<evidence type="ECO:0000256" key="2">
    <source>
        <dbReference type="ARBA" id="ARBA00023015"/>
    </source>
</evidence>
<dbReference type="Pfam" id="PF00170">
    <property type="entry name" value="bZIP_1"/>
    <property type="match status" value="1"/>
</dbReference>
<feature type="domain" description="BZIP" evidence="7">
    <location>
        <begin position="25"/>
        <end position="88"/>
    </location>
</feature>
<accession>A0AA88D7G4</accession>
<evidence type="ECO:0000256" key="3">
    <source>
        <dbReference type="ARBA" id="ARBA00023125"/>
    </source>
</evidence>
<keyword evidence="5" id="KW-0539">Nucleus</keyword>
<dbReference type="SMART" id="SM00338">
    <property type="entry name" value="BRLZ"/>
    <property type="match status" value="1"/>
</dbReference>
<dbReference type="GO" id="GO:0003700">
    <property type="term" value="F:DNA-binding transcription factor activity"/>
    <property type="evidence" value="ECO:0007669"/>
    <property type="project" value="InterPro"/>
</dbReference>
<dbReference type="InterPro" id="IPR045314">
    <property type="entry name" value="bZIP_plant_GBF1"/>
</dbReference>
<dbReference type="GO" id="GO:0005634">
    <property type="term" value="C:nucleus"/>
    <property type="evidence" value="ECO:0007669"/>
    <property type="project" value="UniProtKB-SubCell"/>
</dbReference>
<evidence type="ECO:0000256" key="5">
    <source>
        <dbReference type="ARBA" id="ARBA00023242"/>
    </source>
</evidence>
<comment type="caution">
    <text evidence="8">The sequence shown here is derived from an EMBL/GenBank/DDBJ whole genome shotgun (WGS) entry which is preliminary data.</text>
</comment>
<evidence type="ECO:0000256" key="1">
    <source>
        <dbReference type="ARBA" id="ARBA00004123"/>
    </source>
</evidence>
<dbReference type="GO" id="GO:0046982">
    <property type="term" value="F:protein heterodimerization activity"/>
    <property type="evidence" value="ECO:0007669"/>
    <property type="project" value="UniProtKB-ARBA"/>
</dbReference>
<dbReference type="CDD" id="cd14702">
    <property type="entry name" value="bZIP_plant_GBF1"/>
    <property type="match status" value="1"/>
</dbReference>
<evidence type="ECO:0000256" key="6">
    <source>
        <dbReference type="SAM" id="MobiDB-lite"/>
    </source>
</evidence>
<proteinExistence type="predicted"/>
<dbReference type="PROSITE" id="PS00036">
    <property type="entry name" value="BZIP_BASIC"/>
    <property type="match status" value="1"/>
</dbReference>
<dbReference type="PANTHER" id="PTHR45764:SF38">
    <property type="entry name" value="BZIP TRANSCRIPTION FACTOR 44"/>
    <property type="match status" value="1"/>
</dbReference>